<dbReference type="EMBL" id="LCGH01000001">
    <property type="protein sequence ID" value="KKT11913.1"/>
    <property type="molecule type" value="Genomic_DNA"/>
</dbReference>
<dbReference type="SUPFAM" id="SSF143430">
    <property type="entry name" value="TTP0101/SSO1404-like"/>
    <property type="match status" value="1"/>
</dbReference>
<evidence type="ECO:0000259" key="7">
    <source>
        <dbReference type="Pfam" id="PF20803"/>
    </source>
</evidence>
<evidence type="ECO:0000256" key="5">
    <source>
        <dbReference type="ARBA" id="ARBA00022842"/>
    </source>
</evidence>
<accession>A0A0G1EQ27</accession>
<keyword evidence="6" id="KW-0051">Antiviral defense</keyword>
<name>A0A0G1EQ27_9BACT</name>
<reference evidence="8 9" key="1">
    <citation type="journal article" date="2015" name="Nature">
        <title>rRNA introns, odd ribosomes, and small enigmatic genomes across a large radiation of phyla.</title>
        <authorList>
            <person name="Brown C.T."/>
            <person name="Hug L.A."/>
            <person name="Thomas B.C."/>
            <person name="Sharon I."/>
            <person name="Castelle C.J."/>
            <person name="Singh A."/>
            <person name="Wilkins M.J."/>
            <person name="Williams K.H."/>
            <person name="Banfield J.F."/>
        </authorList>
    </citation>
    <scope>NUCLEOTIDE SEQUENCE [LARGE SCALE GENOMIC DNA]</scope>
</reference>
<keyword evidence="3" id="KW-0255">Endonuclease</keyword>
<dbReference type="Proteomes" id="UP000033907">
    <property type="component" value="Unassembled WGS sequence"/>
</dbReference>
<proteinExistence type="predicted"/>
<keyword evidence="4" id="KW-0378">Hydrolase</keyword>
<evidence type="ECO:0000256" key="3">
    <source>
        <dbReference type="ARBA" id="ARBA00022759"/>
    </source>
</evidence>
<dbReference type="InterPro" id="IPR048846">
    <property type="entry name" value="PaaX-like_central"/>
</dbReference>
<dbReference type="InterPro" id="IPR021127">
    <property type="entry name" value="CRISPR_associated_Cas2"/>
</dbReference>
<feature type="domain" description="Transcriptional repressor PaaX-like central Cas2-like" evidence="7">
    <location>
        <begin position="68"/>
        <end position="129"/>
    </location>
</feature>
<keyword evidence="2" id="KW-0479">Metal-binding</keyword>
<dbReference type="Pfam" id="PF20803">
    <property type="entry name" value="PaaX_M"/>
    <property type="match status" value="1"/>
</dbReference>
<evidence type="ECO:0000313" key="8">
    <source>
        <dbReference type="EMBL" id="KKT11913.1"/>
    </source>
</evidence>
<evidence type="ECO:0000313" key="9">
    <source>
        <dbReference type="Proteomes" id="UP000033907"/>
    </source>
</evidence>
<gene>
    <name evidence="8" type="ORF">UV91_C0001G0125</name>
</gene>
<evidence type="ECO:0000256" key="4">
    <source>
        <dbReference type="ARBA" id="ARBA00022801"/>
    </source>
</evidence>
<dbReference type="GO" id="GO:0004521">
    <property type="term" value="F:RNA endonuclease activity"/>
    <property type="evidence" value="ECO:0007669"/>
    <property type="project" value="InterPro"/>
</dbReference>
<sequence>MFGIPAIFPHKKQSINNAVHRLNKDGYILKENKYIYLLPRGRKYVENKKVRFLTFNSPYKKELPKNLLVMFDIPEVKKAEREWFRFHLREFGYEMIQKSVWVGPSPLSEDFLDYIKEIKLKECIKTFKLARPYNTQT</sequence>
<keyword evidence="5" id="KW-0460">Magnesium</keyword>
<evidence type="ECO:0000256" key="1">
    <source>
        <dbReference type="ARBA" id="ARBA00022722"/>
    </source>
</evidence>
<organism evidence="8 9">
    <name type="scientific">Candidatus Nomurabacteria bacterium GW2011_GWF2_43_24</name>
    <dbReference type="NCBI Taxonomy" id="1618778"/>
    <lineage>
        <taxon>Bacteria</taxon>
        <taxon>Candidatus Nomuraibacteriota</taxon>
    </lineage>
</organism>
<evidence type="ECO:0000256" key="2">
    <source>
        <dbReference type="ARBA" id="ARBA00022723"/>
    </source>
</evidence>
<keyword evidence="1" id="KW-0540">Nuclease</keyword>
<dbReference type="GO" id="GO:0043571">
    <property type="term" value="P:maintenance of CRISPR repeat elements"/>
    <property type="evidence" value="ECO:0007669"/>
    <property type="project" value="InterPro"/>
</dbReference>
<dbReference type="Gene3D" id="3.30.70.2650">
    <property type="match status" value="1"/>
</dbReference>
<protein>
    <recommendedName>
        <fullName evidence="7">Transcriptional repressor PaaX-like central Cas2-like domain-containing protein</fullName>
    </recommendedName>
</protein>
<dbReference type="AlphaFoldDB" id="A0A0G1EQ27"/>
<comment type="caution">
    <text evidence="8">The sequence shown here is derived from an EMBL/GenBank/DDBJ whole genome shotgun (WGS) entry which is preliminary data.</text>
</comment>
<evidence type="ECO:0000256" key="6">
    <source>
        <dbReference type="ARBA" id="ARBA00023118"/>
    </source>
</evidence>
<dbReference type="NCBIfam" id="TIGR01573">
    <property type="entry name" value="cas2"/>
    <property type="match status" value="1"/>
</dbReference>